<dbReference type="InterPro" id="IPR017205">
    <property type="entry name" value="Sig_transdc_His_kinase_ChrS"/>
</dbReference>
<dbReference type="InterPro" id="IPR036890">
    <property type="entry name" value="HATPase_C_sf"/>
</dbReference>
<keyword evidence="5" id="KW-0812">Transmembrane</keyword>
<dbReference type="GO" id="GO:0046983">
    <property type="term" value="F:protein dimerization activity"/>
    <property type="evidence" value="ECO:0007669"/>
    <property type="project" value="InterPro"/>
</dbReference>
<dbReference type="Pfam" id="PF07730">
    <property type="entry name" value="HisKA_3"/>
    <property type="match status" value="1"/>
</dbReference>
<dbReference type="InterPro" id="IPR003594">
    <property type="entry name" value="HATPase_dom"/>
</dbReference>
<dbReference type="PANTHER" id="PTHR24421">
    <property type="entry name" value="NITRATE/NITRITE SENSOR PROTEIN NARX-RELATED"/>
    <property type="match status" value="1"/>
</dbReference>
<accession>A0A1N7HD12</accession>
<feature type="domain" description="Histidine kinase" evidence="6">
    <location>
        <begin position="305"/>
        <end position="395"/>
    </location>
</feature>
<dbReference type="STRING" id="1344003.SAMN05445060_4005"/>
<keyword evidence="3" id="KW-0902">Two-component regulatory system</keyword>
<keyword evidence="5" id="KW-0472">Membrane</keyword>
<evidence type="ECO:0000313" key="8">
    <source>
        <dbReference type="Proteomes" id="UP000186218"/>
    </source>
</evidence>
<evidence type="ECO:0000256" key="4">
    <source>
        <dbReference type="SAM" id="Coils"/>
    </source>
</evidence>
<evidence type="ECO:0000256" key="5">
    <source>
        <dbReference type="SAM" id="Phobius"/>
    </source>
</evidence>
<evidence type="ECO:0000259" key="6">
    <source>
        <dbReference type="PROSITE" id="PS50109"/>
    </source>
</evidence>
<dbReference type="InterPro" id="IPR011712">
    <property type="entry name" value="Sig_transdc_His_kin_sub3_dim/P"/>
</dbReference>
<feature type="coiled-coil region" evidence="4">
    <location>
        <begin position="167"/>
        <end position="194"/>
    </location>
</feature>
<dbReference type="CDD" id="cd16917">
    <property type="entry name" value="HATPase_UhpB-NarQ-NarX-like"/>
    <property type="match status" value="1"/>
</dbReference>
<dbReference type="Proteomes" id="UP000186218">
    <property type="component" value="Unassembled WGS sequence"/>
</dbReference>
<sequence length="395" mass="42173">MGHMSREWRRWSRGDATPVMTIWLPLGLLIGSMVCTVLAGLIGSLRSVVLMIALMVAAGAVHVVTARMAPLARGPRVTVYLVQLVVATGLIVISPFFGIYAFMGYVAALLAFEGPVLYAALALNAVVVAVAQVGGAHQVAATPGAFIALFVVNIGVVAVLGLLSARREREMIERERTLDELEAAQRRNADLQTELLGRATEQGKLTERARLSREIHDTVAQDLVAIVSQLEAIGPGVDWQQRVDTAKRLARDGLAEARRAVAALRSPMLDDQSLPTALTDMVAAWSTVHDIAARSHVDGSPVPTGDDQNLLRICQEALSNVARHARASAVEVTLTYTEEGVLLDVRDDGCGFDASLVHRGNGLGNMQERVRPSGGSVEWETSVGSGCLVRTVVPA</sequence>
<dbReference type="PROSITE" id="PS50109">
    <property type="entry name" value="HIS_KIN"/>
    <property type="match status" value="1"/>
</dbReference>
<keyword evidence="8" id="KW-1185">Reference proteome</keyword>
<organism evidence="7 8">
    <name type="scientific">Williamsia sterculiae</name>
    <dbReference type="NCBI Taxonomy" id="1344003"/>
    <lineage>
        <taxon>Bacteria</taxon>
        <taxon>Bacillati</taxon>
        <taxon>Actinomycetota</taxon>
        <taxon>Actinomycetes</taxon>
        <taxon>Mycobacteriales</taxon>
        <taxon>Nocardiaceae</taxon>
        <taxon>Williamsia</taxon>
    </lineage>
</organism>
<dbReference type="InterPro" id="IPR005467">
    <property type="entry name" value="His_kinase_dom"/>
</dbReference>
<feature type="transmembrane region" description="Helical" evidence="5">
    <location>
        <begin position="20"/>
        <end position="41"/>
    </location>
</feature>
<keyword evidence="4" id="KW-0175">Coiled coil</keyword>
<evidence type="ECO:0000313" key="7">
    <source>
        <dbReference type="EMBL" id="SIS22702.1"/>
    </source>
</evidence>
<feature type="transmembrane region" description="Helical" evidence="5">
    <location>
        <begin position="48"/>
        <end position="68"/>
    </location>
</feature>
<evidence type="ECO:0000256" key="2">
    <source>
        <dbReference type="ARBA" id="ARBA00022777"/>
    </source>
</evidence>
<dbReference type="Pfam" id="PF02518">
    <property type="entry name" value="HATPase_c"/>
    <property type="match status" value="1"/>
</dbReference>
<feature type="transmembrane region" description="Helical" evidence="5">
    <location>
        <begin position="80"/>
        <end position="103"/>
    </location>
</feature>
<dbReference type="EMBL" id="FTNT01000015">
    <property type="protein sequence ID" value="SIS22702.1"/>
    <property type="molecule type" value="Genomic_DNA"/>
</dbReference>
<keyword evidence="5" id="KW-1133">Transmembrane helix</keyword>
<feature type="transmembrane region" description="Helical" evidence="5">
    <location>
        <begin position="115"/>
        <end position="133"/>
    </location>
</feature>
<proteinExistence type="predicted"/>
<dbReference type="PANTHER" id="PTHR24421:SF62">
    <property type="entry name" value="SENSORY TRANSDUCTION HISTIDINE KINASE"/>
    <property type="match status" value="1"/>
</dbReference>
<dbReference type="GO" id="GO:0016020">
    <property type="term" value="C:membrane"/>
    <property type="evidence" value="ECO:0007669"/>
    <property type="project" value="InterPro"/>
</dbReference>
<reference evidence="7 8" key="1">
    <citation type="submission" date="2017-01" db="EMBL/GenBank/DDBJ databases">
        <authorList>
            <person name="Mah S.A."/>
            <person name="Swanson W.J."/>
            <person name="Moy G.W."/>
            <person name="Vacquier V.D."/>
        </authorList>
    </citation>
    <scope>NUCLEOTIDE SEQUENCE [LARGE SCALE GENOMIC DNA]</scope>
    <source>
        <strain evidence="7 8">CPCC 203464</strain>
    </source>
</reference>
<protein>
    <submittedName>
        <fullName evidence="7">Signal transduction histidine kinase</fullName>
    </submittedName>
</protein>
<dbReference type="Gene3D" id="1.20.5.1930">
    <property type="match status" value="1"/>
</dbReference>
<dbReference type="GO" id="GO:0000155">
    <property type="term" value="F:phosphorelay sensor kinase activity"/>
    <property type="evidence" value="ECO:0007669"/>
    <property type="project" value="InterPro"/>
</dbReference>
<keyword evidence="2 7" id="KW-0418">Kinase</keyword>
<dbReference type="Gene3D" id="3.30.565.10">
    <property type="entry name" value="Histidine kinase-like ATPase, C-terminal domain"/>
    <property type="match status" value="1"/>
</dbReference>
<dbReference type="SUPFAM" id="SSF55874">
    <property type="entry name" value="ATPase domain of HSP90 chaperone/DNA topoisomerase II/histidine kinase"/>
    <property type="match status" value="1"/>
</dbReference>
<feature type="transmembrane region" description="Helical" evidence="5">
    <location>
        <begin position="145"/>
        <end position="165"/>
    </location>
</feature>
<dbReference type="InterPro" id="IPR050482">
    <property type="entry name" value="Sensor_HK_TwoCompSys"/>
</dbReference>
<evidence type="ECO:0000256" key="3">
    <source>
        <dbReference type="ARBA" id="ARBA00023012"/>
    </source>
</evidence>
<dbReference type="PIRSF" id="PIRSF037434">
    <property type="entry name" value="STHK_ChrS"/>
    <property type="match status" value="1"/>
</dbReference>
<name>A0A1N7HD12_9NOCA</name>
<gene>
    <name evidence="7" type="ORF">SAMN05445060_4005</name>
</gene>
<dbReference type="AlphaFoldDB" id="A0A1N7HD12"/>
<evidence type="ECO:0000256" key="1">
    <source>
        <dbReference type="ARBA" id="ARBA00022679"/>
    </source>
</evidence>
<keyword evidence="1" id="KW-0808">Transferase</keyword>